<feature type="transmembrane region" description="Helical" evidence="1">
    <location>
        <begin position="31"/>
        <end position="51"/>
    </location>
</feature>
<comment type="caution">
    <text evidence="2">The sequence shown here is derived from an EMBL/GenBank/DDBJ whole genome shotgun (WGS) entry which is preliminary data.</text>
</comment>
<organism evidence="2 3">
    <name type="scientific">Bacillus cereus</name>
    <dbReference type="NCBI Taxonomy" id="1396"/>
    <lineage>
        <taxon>Bacteria</taxon>
        <taxon>Bacillati</taxon>
        <taxon>Bacillota</taxon>
        <taxon>Bacilli</taxon>
        <taxon>Bacillales</taxon>
        <taxon>Bacillaceae</taxon>
        <taxon>Bacillus</taxon>
        <taxon>Bacillus cereus group</taxon>
    </lineage>
</organism>
<keyword evidence="1" id="KW-0472">Membrane</keyword>
<dbReference type="EMBL" id="NVMX01000123">
    <property type="protein sequence ID" value="PDZ94739.1"/>
    <property type="molecule type" value="Genomic_DNA"/>
</dbReference>
<reference evidence="2 3" key="1">
    <citation type="submission" date="2017-09" db="EMBL/GenBank/DDBJ databases">
        <title>Large-scale bioinformatics analysis of Bacillus genomes uncovers conserved roles of natural products in bacterial physiology.</title>
        <authorList>
            <consortium name="Agbiome Team Llc"/>
            <person name="Bleich R.M."/>
            <person name="Grubbs K.J."/>
            <person name="Santa Maria K.C."/>
            <person name="Allen S.E."/>
            <person name="Farag S."/>
            <person name="Shank E.A."/>
            <person name="Bowers A."/>
        </authorList>
    </citation>
    <scope>NUCLEOTIDE SEQUENCE [LARGE SCALE GENOMIC DNA]</scope>
    <source>
        <strain evidence="2 3">AFS092789</strain>
    </source>
</reference>
<feature type="transmembrane region" description="Helical" evidence="1">
    <location>
        <begin position="7"/>
        <end position="25"/>
    </location>
</feature>
<proteinExistence type="predicted"/>
<sequence length="67" mass="7314">MSRRNAILLVGLCYGIFISIITQLICHLPIMSIVFGIITGSVLIITLALFAGASESEKNTIDYIQDK</sequence>
<keyword evidence="1" id="KW-0812">Transmembrane</keyword>
<evidence type="ECO:0000256" key="1">
    <source>
        <dbReference type="SAM" id="Phobius"/>
    </source>
</evidence>
<evidence type="ECO:0000313" key="3">
    <source>
        <dbReference type="Proteomes" id="UP000219922"/>
    </source>
</evidence>
<name>A0A9X6ST68_BACCE</name>
<evidence type="ECO:0000313" key="2">
    <source>
        <dbReference type="EMBL" id="PDZ94739.1"/>
    </source>
</evidence>
<protein>
    <submittedName>
        <fullName evidence="2">Uncharacterized protein</fullName>
    </submittedName>
</protein>
<dbReference type="Proteomes" id="UP000219922">
    <property type="component" value="Unassembled WGS sequence"/>
</dbReference>
<dbReference type="AlphaFoldDB" id="A0A9X6ST68"/>
<dbReference type="RefSeq" id="WP_098006740.1">
    <property type="nucleotide sequence ID" value="NZ_NVMX01000123.1"/>
</dbReference>
<gene>
    <name evidence="2" type="ORF">CON36_32215</name>
</gene>
<keyword evidence="1" id="KW-1133">Transmembrane helix</keyword>
<accession>A0A9X6ST68</accession>